<organism evidence="1">
    <name type="scientific">viral metagenome</name>
    <dbReference type="NCBI Taxonomy" id="1070528"/>
    <lineage>
        <taxon>unclassified sequences</taxon>
        <taxon>metagenomes</taxon>
        <taxon>organismal metagenomes</taxon>
    </lineage>
</organism>
<protein>
    <submittedName>
        <fullName evidence="1">Uncharacterized protein</fullName>
    </submittedName>
</protein>
<name>A0A6C0B680_9ZZZZ</name>
<accession>A0A6C0B680</accession>
<evidence type="ECO:0000313" key="1">
    <source>
        <dbReference type="EMBL" id="QHS87049.1"/>
    </source>
</evidence>
<reference evidence="1" key="1">
    <citation type="journal article" date="2020" name="Nature">
        <title>Giant virus diversity and host interactions through global metagenomics.</title>
        <authorList>
            <person name="Schulz F."/>
            <person name="Roux S."/>
            <person name="Paez-Espino D."/>
            <person name="Jungbluth S."/>
            <person name="Walsh D.A."/>
            <person name="Denef V.J."/>
            <person name="McMahon K.D."/>
            <person name="Konstantinidis K.T."/>
            <person name="Eloe-Fadrosh E.A."/>
            <person name="Kyrpides N.C."/>
            <person name="Woyke T."/>
        </authorList>
    </citation>
    <scope>NUCLEOTIDE SEQUENCE</scope>
    <source>
        <strain evidence="1">GVMAG-M-3300009422-16</strain>
    </source>
</reference>
<proteinExistence type="predicted"/>
<dbReference type="EMBL" id="MN739076">
    <property type="protein sequence ID" value="QHS87049.1"/>
    <property type="molecule type" value="Genomic_DNA"/>
</dbReference>
<sequence>MFKGVKQKYNIDASDSHSQGAYLYPQELINYLMKTDEKINNIITTNAFNQWETIYILVMVLNKKFNINQKNQVFKFLIEKTGPIPEIILNQSLLKLQGGSHQTKYKLNKNCWWYQLVKNF</sequence>
<dbReference type="AlphaFoldDB" id="A0A6C0B680"/>